<feature type="signal peptide" evidence="1">
    <location>
        <begin position="1"/>
        <end position="19"/>
    </location>
</feature>
<dbReference type="Proteomes" id="UP001196509">
    <property type="component" value="Unassembled WGS sequence"/>
</dbReference>
<evidence type="ECO:0000256" key="1">
    <source>
        <dbReference type="SAM" id="SignalP"/>
    </source>
</evidence>
<proteinExistence type="predicted"/>
<name>A0AAE3CZ16_9HYPH</name>
<dbReference type="InterPro" id="IPR003848">
    <property type="entry name" value="DUF218"/>
</dbReference>
<sequence length="194" mass="21626">MFRWLPALAIAIVFSTALADFHERTQSTNMDDGGLGVVFTGQFVRVRKGLELLQSDKLEGLFVSGVNSRAGMTIEGFANQFDLDDKLRSDLSEGILVLGSRADNTFSNANEARCWLLRNPTHLPIVLITSSDHMPRASLLLEFALDGRRVERISVFDDSSDFRDYAREFSKYLVAYAIACWQKLTGAYSVECSA</sequence>
<evidence type="ECO:0000313" key="3">
    <source>
        <dbReference type="EMBL" id="MBW8636189.1"/>
    </source>
</evidence>
<keyword evidence="1" id="KW-0732">Signal</keyword>
<dbReference type="Pfam" id="PF02698">
    <property type="entry name" value="DUF218"/>
    <property type="match status" value="1"/>
</dbReference>
<keyword evidence="4" id="KW-1185">Reference proteome</keyword>
<dbReference type="AlphaFoldDB" id="A0AAE3CZ16"/>
<dbReference type="EMBL" id="JAICBX010000001">
    <property type="protein sequence ID" value="MBW8636189.1"/>
    <property type="molecule type" value="Genomic_DNA"/>
</dbReference>
<evidence type="ECO:0000259" key="2">
    <source>
        <dbReference type="Pfam" id="PF02698"/>
    </source>
</evidence>
<protein>
    <submittedName>
        <fullName evidence="3">YdcF family protein</fullName>
    </submittedName>
</protein>
<reference evidence="3" key="1">
    <citation type="submission" date="2021-08" db="EMBL/GenBank/DDBJ databases">
        <title>Hoeflea bacterium WL0058 sp. nov., isolated from the sediment.</title>
        <authorList>
            <person name="Wang L."/>
            <person name="Zhang D."/>
        </authorList>
    </citation>
    <scope>NUCLEOTIDE SEQUENCE</scope>
    <source>
        <strain evidence="3">WL0058</strain>
    </source>
</reference>
<accession>A0AAE3CZ16</accession>
<organism evidence="3 4">
    <name type="scientific">Flavimaribacter sediminis</name>
    <dbReference type="NCBI Taxonomy" id="2865987"/>
    <lineage>
        <taxon>Bacteria</taxon>
        <taxon>Pseudomonadati</taxon>
        <taxon>Pseudomonadota</taxon>
        <taxon>Alphaproteobacteria</taxon>
        <taxon>Hyphomicrobiales</taxon>
        <taxon>Rhizobiaceae</taxon>
        <taxon>Flavimaribacter</taxon>
    </lineage>
</organism>
<gene>
    <name evidence="3" type="ORF">K1W69_03235</name>
</gene>
<dbReference type="RefSeq" id="WP_220226892.1">
    <property type="nucleotide sequence ID" value="NZ_JAICBX010000001.1"/>
</dbReference>
<comment type="caution">
    <text evidence="3">The sequence shown here is derived from an EMBL/GenBank/DDBJ whole genome shotgun (WGS) entry which is preliminary data.</text>
</comment>
<feature type="chain" id="PRO_5041907763" evidence="1">
    <location>
        <begin position="20"/>
        <end position="194"/>
    </location>
</feature>
<feature type="domain" description="DUF218" evidence="2">
    <location>
        <begin position="42"/>
        <end position="144"/>
    </location>
</feature>
<evidence type="ECO:0000313" key="4">
    <source>
        <dbReference type="Proteomes" id="UP001196509"/>
    </source>
</evidence>